<dbReference type="PANTHER" id="PTHR36836">
    <property type="entry name" value="COLANIC ACID BIOSYNTHESIS PROTEIN WCAK"/>
    <property type="match status" value="1"/>
</dbReference>
<name>A0A2W7MHD3_9BACI</name>
<dbReference type="Proteomes" id="UP000248646">
    <property type="component" value="Unassembled WGS sequence"/>
</dbReference>
<dbReference type="RefSeq" id="WP_111439386.1">
    <property type="nucleotide sequence ID" value="NZ_QKZI01000002.1"/>
</dbReference>
<feature type="domain" description="Polysaccharide pyruvyl transferase" evidence="1">
    <location>
        <begin position="15"/>
        <end position="299"/>
    </location>
</feature>
<evidence type="ECO:0000313" key="3">
    <source>
        <dbReference type="Proteomes" id="UP000248646"/>
    </source>
</evidence>
<gene>
    <name evidence="2" type="ORF">C7437_102415</name>
</gene>
<dbReference type="Pfam" id="PF04230">
    <property type="entry name" value="PS_pyruv_trans"/>
    <property type="match status" value="1"/>
</dbReference>
<sequence length="356" mass="41737">MEKLKINLYGYVQNNLGDDLFFEYVVNRYPSYTFKLFAPPIYLDTFSNTENIKLIYPSLSKRVLNKFYKSIFKKNLNLFTSNVDVSLLVGGSLFIENMDWEIGHKEFTNKFLASNQNYLLGANFGPYSSQEFYNSYQRVFTNFEDICFREEYSKQLFKHLKNVRVAPDMLFGYKNNDFIIKEEKKVFISVIKPSIRKDLIEIDTKYFKGITKLVEKYTLQGYEISLVSFCQAEGDEQAIDEIYSLLRDKKSVRKIYYKGINREEIISELSSSEIIVATRFHAMILGWVFNKKVLPLIYSDKTLNVIKDVGFSGKYIDIRKDDDYSINQKEIGFLEDVTSIAIESERHFEVLDTVLK</sequence>
<dbReference type="OrthoDB" id="3188137at2"/>
<evidence type="ECO:0000313" key="2">
    <source>
        <dbReference type="EMBL" id="PZX05948.1"/>
    </source>
</evidence>
<dbReference type="AlphaFoldDB" id="A0A2W7MHD3"/>
<dbReference type="InterPro" id="IPR007345">
    <property type="entry name" value="Polysacch_pyruvyl_Trfase"/>
</dbReference>
<evidence type="ECO:0000259" key="1">
    <source>
        <dbReference type="Pfam" id="PF04230"/>
    </source>
</evidence>
<proteinExistence type="predicted"/>
<accession>A0A2W7MHD3</accession>
<organism evidence="2 3">
    <name type="scientific">Psychrobacillus insolitus</name>
    <dbReference type="NCBI Taxonomy" id="1461"/>
    <lineage>
        <taxon>Bacteria</taxon>
        <taxon>Bacillati</taxon>
        <taxon>Bacillota</taxon>
        <taxon>Bacilli</taxon>
        <taxon>Bacillales</taxon>
        <taxon>Bacillaceae</taxon>
        <taxon>Psychrobacillus</taxon>
    </lineage>
</organism>
<dbReference type="PANTHER" id="PTHR36836:SF1">
    <property type="entry name" value="COLANIC ACID BIOSYNTHESIS PROTEIN WCAK"/>
    <property type="match status" value="1"/>
</dbReference>
<reference evidence="2 3" key="1">
    <citation type="submission" date="2018-06" db="EMBL/GenBank/DDBJ databases">
        <title>Genomic Encyclopedia of Type Strains, Phase IV (KMG-IV): sequencing the most valuable type-strain genomes for metagenomic binning, comparative biology and taxonomic classification.</title>
        <authorList>
            <person name="Goeker M."/>
        </authorList>
    </citation>
    <scope>NUCLEOTIDE SEQUENCE [LARGE SCALE GENOMIC DNA]</scope>
    <source>
        <strain evidence="2 3">DSM 5</strain>
    </source>
</reference>
<comment type="caution">
    <text evidence="2">The sequence shown here is derived from an EMBL/GenBank/DDBJ whole genome shotgun (WGS) entry which is preliminary data.</text>
</comment>
<dbReference type="EMBL" id="QKZI01000002">
    <property type="protein sequence ID" value="PZX05948.1"/>
    <property type="molecule type" value="Genomic_DNA"/>
</dbReference>
<keyword evidence="3" id="KW-1185">Reference proteome</keyword>
<protein>
    <submittedName>
        <fullName evidence="2">Colanic acid/amylovoran biosynthesis protein</fullName>
    </submittedName>
</protein>